<proteinExistence type="predicted"/>
<reference evidence="2 3" key="1">
    <citation type="submission" date="2019-04" db="EMBL/GenBank/DDBJ databases">
        <title>Sphingomonas psychrotolerans sp. nov., isolated from soil in the Tianshan Mountains, Xinjiang, China.</title>
        <authorList>
            <person name="Luo Y."/>
            <person name="Sheng H."/>
        </authorList>
    </citation>
    <scope>NUCLEOTIDE SEQUENCE [LARGE SCALE GENOMIC DNA]</scope>
    <source>
        <strain evidence="2 3">KIS18-15</strain>
    </source>
</reference>
<comment type="caution">
    <text evidence="2">The sequence shown here is derived from an EMBL/GenBank/DDBJ whole genome shotgun (WGS) entry which is preliminary data.</text>
</comment>
<gene>
    <name evidence="2" type="ORF">E5A74_09635</name>
</gene>
<dbReference type="AlphaFoldDB" id="A0A4S1WN43"/>
<keyword evidence="1" id="KW-0732">Signal</keyword>
<feature type="signal peptide" evidence="1">
    <location>
        <begin position="1"/>
        <end position="21"/>
    </location>
</feature>
<dbReference type="EMBL" id="SRXU01000003">
    <property type="protein sequence ID" value="TGX43407.1"/>
    <property type="molecule type" value="Genomic_DNA"/>
</dbReference>
<evidence type="ECO:0000313" key="2">
    <source>
        <dbReference type="EMBL" id="TGX43407.1"/>
    </source>
</evidence>
<sequence>MRTPALLMILVPLLASAPAEAQRRVLWDRVGSTEIREGWTRATIWAPGRQRYREVRLCVTRRALRVNSFTINFPLQPQGRWAHEQVVPLNRTISPGQCSRETWIRGGARDIRQVEIRFARFQGGTRPVVRLEAR</sequence>
<feature type="chain" id="PRO_5020320312" description="DUF2541 family protein" evidence="1">
    <location>
        <begin position="22"/>
        <end position="134"/>
    </location>
</feature>
<dbReference type="OrthoDB" id="7573906at2"/>
<evidence type="ECO:0008006" key="4">
    <source>
        <dbReference type="Google" id="ProtNLM"/>
    </source>
</evidence>
<dbReference type="RefSeq" id="WP_135984214.1">
    <property type="nucleotide sequence ID" value="NZ_JAASQM010000002.1"/>
</dbReference>
<evidence type="ECO:0000256" key="1">
    <source>
        <dbReference type="SAM" id="SignalP"/>
    </source>
</evidence>
<protein>
    <recommendedName>
        <fullName evidence="4">DUF2541 family protein</fullName>
    </recommendedName>
</protein>
<accession>A0A4S1WN43</accession>
<organism evidence="2 3">
    <name type="scientific">Sphingomonas naasensis</name>
    <dbReference type="NCBI Taxonomy" id="1344951"/>
    <lineage>
        <taxon>Bacteria</taxon>
        <taxon>Pseudomonadati</taxon>
        <taxon>Pseudomonadota</taxon>
        <taxon>Alphaproteobacteria</taxon>
        <taxon>Sphingomonadales</taxon>
        <taxon>Sphingomonadaceae</taxon>
        <taxon>Sphingomonas</taxon>
    </lineage>
</organism>
<evidence type="ECO:0000313" key="3">
    <source>
        <dbReference type="Proteomes" id="UP000309848"/>
    </source>
</evidence>
<dbReference type="Proteomes" id="UP000309848">
    <property type="component" value="Unassembled WGS sequence"/>
</dbReference>
<name>A0A4S1WN43_9SPHN</name>
<keyword evidence="3" id="KW-1185">Reference proteome</keyword>